<accession>A0AAN8T216</accession>
<sequence>MPRNCQNCPTAYACVMHTRATFNFGTKISL</sequence>
<keyword evidence="2" id="KW-1185">Reference proteome</keyword>
<gene>
    <name evidence="1" type="ORF">RDI58_027229</name>
</gene>
<dbReference type="AlphaFoldDB" id="A0AAN8T216"/>
<reference evidence="1 2" key="1">
    <citation type="submission" date="2024-02" db="EMBL/GenBank/DDBJ databases">
        <title>de novo genome assembly of Solanum bulbocastanum strain 11H21.</title>
        <authorList>
            <person name="Hosaka A.J."/>
        </authorList>
    </citation>
    <scope>NUCLEOTIDE SEQUENCE [LARGE SCALE GENOMIC DNA]</scope>
    <source>
        <tissue evidence="1">Young leaves</tissue>
    </source>
</reference>
<comment type="caution">
    <text evidence="1">The sequence shown here is derived from an EMBL/GenBank/DDBJ whole genome shotgun (WGS) entry which is preliminary data.</text>
</comment>
<name>A0AAN8T216_SOLBU</name>
<proteinExistence type="predicted"/>
<protein>
    <submittedName>
        <fullName evidence="1">Uncharacterized protein</fullName>
    </submittedName>
</protein>
<evidence type="ECO:0000313" key="1">
    <source>
        <dbReference type="EMBL" id="KAK6776228.1"/>
    </source>
</evidence>
<evidence type="ECO:0000313" key="2">
    <source>
        <dbReference type="Proteomes" id="UP001371456"/>
    </source>
</evidence>
<organism evidence="1 2">
    <name type="scientific">Solanum bulbocastanum</name>
    <name type="common">Wild potato</name>
    <dbReference type="NCBI Taxonomy" id="147425"/>
    <lineage>
        <taxon>Eukaryota</taxon>
        <taxon>Viridiplantae</taxon>
        <taxon>Streptophyta</taxon>
        <taxon>Embryophyta</taxon>
        <taxon>Tracheophyta</taxon>
        <taxon>Spermatophyta</taxon>
        <taxon>Magnoliopsida</taxon>
        <taxon>eudicotyledons</taxon>
        <taxon>Gunneridae</taxon>
        <taxon>Pentapetalae</taxon>
        <taxon>asterids</taxon>
        <taxon>lamiids</taxon>
        <taxon>Solanales</taxon>
        <taxon>Solanaceae</taxon>
        <taxon>Solanoideae</taxon>
        <taxon>Solaneae</taxon>
        <taxon>Solanum</taxon>
    </lineage>
</organism>
<dbReference type="Proteomes" id="UP001371456">
    <property type="component" value="Unassembled WGS sequence"/>
</dbReference>
<dbReference type="EMBL" id="JBANQN010000011">
    <property type="protein sequence ID" value="KAK6776228.1"/>
    <property type="molecule type" value="Genomic_DNA"/>
</dbReference>